<dbReference type="CDD" id="cd14126">
    <property type="entry name" value="STKc_CK1_gamma"/>
    <property type="match status" value="1"/>
</dbReference>
<dbReference type="GO" id="GO:0071944">
    <property type="term" value="C:cell periphery"/>
    <property type="evidence" value="ECO:0007669"/>
    <property type="project" value="UniProtKB-ARBA"/>
</dbReference>
<evidence type="ECO:0000256" key="7">
    <source>
        <dbReference type="ARBA" id="ARBA00022687"/>
    </source>
</evidence>
<dbReference type="PROSITE" id="PS50011">
    <property type="entry name" value="PROTEIN_KINASE_DOM"/>
    <property type="match status" value="1"/>
</dbReference>
<dbReference type="PROSITE" id="PS00107">
    <property type="entry name" value="PROTEIN_KINASE_ATP"/>
    <property type="match status" value="1"/>
</dbReference>
<evidence type="ECO:0000256" key="6">
    <source>
        <dbReference type="ARBA" id="ARBA00022679"/>
    </source>
</evidence>
<evidence type="ECO:0000313" key="17">
    <source>
        <dbReference type="Proteomes" id="UP001054945"/>
    </source>
</evidence>
<keyword evidence="17" id="KW-1185">Reference proteome</keyword>
<dbReference type="AlphaFoldDB" id="A0AAV4QXS7"/>
<keyword evidence="6" id="KW-0808">Transferase</keyword>
<dbReference type="InterPro" id="IPR050235">
    <property type="entry name" value="CK1_Ser-Thr_kinase"/>
</dbReference>
<dbReference type="Pfam" id="PF12605">
    <property type="entry name" value="CK1gamma_C"/>
    <property type="match status" value="1"/>
</dbReference>
<comment type="similarity">
    <text evidence="2">Belongs to the protein kinase superfamily. CK1 Ser/Thr protein kinase family. Casein kinase I subfamily.</text>
</comment>
<evidence type="ECO:0000256" key="13">
    <source>
        <dbReference type="PROSITE-ProRule" id="PRU10141"/>
    </source>
</evidence>
<evidence type="ECO:0000256" key="4">
    <source>
        <dbReference type="ARBA" id="ARBA00022490"/>
    </source>
</evidence>
<comment type="catalytic activity">
    <reaction evidence="12">
        <text>L-seryl-[protein] + ATP = O-phospho-L-seryl-[protein] + ADP + H(+)</text>
        <dbReference type="Rhea" id="RHEA:17989"/>
        <dbReference type="Rhea" id="RHEA-COMP:9863"/>
        <dbReference type="Rhea" id="RHEA-COMP:11604"/>
        <dbReference type="ChEBI" id="CHEBI:15378"/>
        <dbReference type="ChEBI" id="CHEBI:29999"/>
        <dbReference type="ChEBI" id="CHEBI:30616"/>
        <dbReference type="ChEBI" id="CHEBI:83421"/>
        <dbReference type="ChEBI" id="CHEBI:456216"/>
        <dbReference type="EC" id="2.7.11.1"/>
    </reaction>
</comment>
<keyword evidence="7" id="KW-0879">Wnt signaling pathway</keyword>
<gene>
    <name evidence="16" type="primary">Csnk1g3</name>
    <name evidence="16" type="ORF">CEXT_286501</name>
</gene>
<keyword evidence="4" id="KW-0963">Cytoplasm</keyword>
<evidence type="ECO:0000256" key="8">
    <source>
        <dbReference type="ARBA" id="ARBA00022741"/>
    </source>
</evidence>
<accession>A0AAV4QXS7</accession>
<dbReference type="Pfam" id="PF00069">
    <property type="entry name" value="Pkinase"/>
    <property type="match status" value="1"/>
</dbReference>
<keyword evidence="5 14" id="KW-0723">Serine/threonine-protein kinase</keyword>
<evidence type="ECO:0000256" key="5">
    <source>
        <dbReference type="ARBA" id="ARBA00022527"/>
    </source>
</evidence>
<keyword evidence="9 16" id="KW-0418">Kinase</keyword>
<dbReference type="Gene3D" id="1.10.510.10">
    <property type="entry name" value="Transferase(Phosphotransferase) domain 1"/>
    <property type="match status" value="1"/>
</dbReference>
<dbReference type="PROSITE" id="PS00108">
    <property type="entry name" value="PROTEIN_KINASE_ST"/>
    <property type="match status" value="1"/>
</dbReference>
<dbReference type="InterPro" id="IPR011009">
    <property type="entry name" value="Kinase-like_dom_sf"/>
</dbReference>
<keyword evidence="8 13" id="KW-0547">Nucleotide-binding</keyword>
<protein>
    <recommendedName>
        <fullName evidence="3">non-specific serine/threonine protein kinase</fullName>
        <ecNumber evidence="3">2.7.11.1</ecNumber>
    </recommendedName>
</protein>
<sequence>MQKVDTREDQINKKIKKVDPFYEAKRWTPQSSERSTQSSGMLMVGPNFKVGKKIGCGNFGELRLGECLAELSVLKSFEHKEHVAIKLESMKSKAPQLHLEYRFYKLLGNQEGIPKVFYFGPCGKYNALVMELLGPSLEDLFDLCDRKFSLKTVLMIAIQLLHRIEYVHSKHLIYRDVKPENFLIGRQSTKKHNIIHIIDFGLAKEYIDPETNKHIPYREHKSLTGTARYMSINTHLGKEQSRRDDLEALGHMFMYFLRGSLPWQGLKADTLKERYQKIGDTKRATPIENLCEGYPDEMSTYLHYVRRLDFFETPDYDYLRKLFQDLFDKKKYVDDLEFDWTGKQLSTPVGSMQTAQEVLVSPNRERHVASDSRVNFIVSKTKRPRQFGSVIIVDHSKPPELNVLSSNLAPNDRHDSVQVVSSTYSELAPDNPNTGHSNTPIAIPAEVEVVSRGQKA</sequence>
<comment type="caution">
    <text evidence="16">The sequence shown here is derived from an EMBL/GenBank/DDBJ whole genome shotgun (WGS) entry which is preliminary data.</text>
</comment>
<comment type="catalytic activity">
    <reaction evidence="11">
        <text>L-threonyl-[protein] + ATP = O-phospho-L-threonyl-[protein] + ADP + H(+)</text>
        <dbReference type="Rhea" id="RHEA:46608"/>
        <dbReference type="Rhea" id="RHEA-COMP:11060"/>
        <dbReference type="Rhea" id="RHEA-COMP:11605"/>
        <dbReference type="ChEBI" id="CHEBI:15378"/>
        <dbReference type="ChEBI" id="CHEBI:30013"/>
        <dbReference type="ChEBI" id="CHEBI:30616"/>
        <dbReference type="ChEBI" id="CHEBI:61977"/>
        <dbReference type="ChEBI" id="CHEBI:456216"/>
        <dbReference type="EC" id="2.7.11.1"/>
    </reaction>
</comment>
<evidence type="ECO:0000259" key="15">
    <source>
        <dbReference type="PROSITE" id="PS50011"/>
    </source>
</evidence>
<evidence type="ECO:0000256" key="2">
    <source>
        <dbReference type="ARBA" id="ARBA00005926"/>
    </source>
</evidence>
<feature type="binding site" evidence="13">
    <location>
        <position position="86"/>
    </location>
    <ligand>
        <name>ATP</name>
        <dbReference type="ChEBI" id="CHEBI:30616"/>
    </ligand>
</feature>
<keyword evidence="10 13" id="KW-0067">ATP-binding</keyword>
<reference evidence="16 17" key="1">
    <citation type="submission" date="2021-06" db="EMBL/GenBank/DDBJ databases">
        <title>Caerostris extrusa draft genome.</title>
        <authorList>
            <person name="Kono N."/>
            <person name="Arakawa K."/>
        </authorList>
    </citation>
    <scope>NUCLEOTIDE SEQUENCE [LARGE SCALE GENOMIC DNA]</scope>
</reference>
<organism evidence="16 17">
    <name type="scientific">Caerostris extrusa</name>
    <name type="common">Bark spider</name>
    <name type="synonym">Caerostris bankana</name>
    <dbReference type="NCBI Taxonomy" id="172846"/>
    <lineage>
        <taxon>Eukaryota</taxon>
        <taxon>Metazoa</taxon>
        <taxon>Ecdysozoa</taxon>
        <taxon>Arthropoda</taxon>
        <taxon>Chelicerata</taxon>
        <taxon>Arachnida</taxon>
        <taxon>Araneae</taxon>
        <taxon>Araneomorphae</taxon>
        <taxon>Entelegynae</taxon>
        <taxon>Araneoidea</taxon>
        <taxon>Araneidae</taxon>
        <taxon>Caerostris</taxon>
    </lineage>
</organism>
<evidence type="ECO:0000256" key="12">
    <source>
        <dbReference type="ARBA" id="ARBA00048679"/>
    </source>
</evidence>
<dbReference type="GO" id="GO:0016055">
    <property type="term" value="P:Wnt signaling pathway"/>
    <property type="evidence" value="ECO:0007669"/>
    <property type="project" value="UniProtKB-KW"/>
</dbReference>
<dbReference type="GO" id="GO:0005737">
    <property type="term" value="C:cytoplasm"/>
    <property type="evidence" value="ECO:0007669"/>
    <property type="project" value="UniProtKB-SubCell"/>
</dbReference>
<evidence type="ECO:0000256" key="3">
    <source>
        <dbReference type="ARBA" id="ARBA00012513"/>
    </source>
</evidence>
<dbReference type="FunFam" id="1.10.510.10:FF:000703">
    <property type="entry name" value="Casein kinase I gamma"/>
    <property type="match status" value="1"/>
</dbReference>
<dbReference type="PANTHER" id="PTHR11909">
    <property type="entry name" value="CASEIN KINASE-RELATED"/>
    <property type="match status" value="1"/>
</dbReference>
<dbReference type="EC" id="2.7.11.1" evidence="3"/>
<dbReference type="GO" id="GO:0005524">
    <property type="term" value="F:ATP binding"/>
    <property type="evidence" value="ECO:0007669"/>
    <property type="project" value="UniProtKB-UniRule"/>
</dbReference>
<comment type="subcellular location">
    <subcellularLocation>
        <location evidence="1">Cytoplasm</location>
    </subcellularLocation>
</comment>
<feature type="domain" description="Protein kinase" evidence="15">
    <location>
        <begin position="48"/>
        <end position="327"/>
    </location>
</feature>
<evidence type="ECO:0000256" key="1">
    <source>
        <dbReference type="ARBA" id="ARBA00004496"/>
    </source>
</evidence>
<dbReference type="InterPro" id="IPR017441">
    <property type="entry name" value="Protein_kinase_ATP_BS"/>
</dbReference>
<dbReference type="InterPro" id="IPR000719">
    <property type="entry name" value="Prot_kinase_dom"/>
</dbReference>
<dbReference type="SUPFAM" id="SSF56112">
    <property type="entry name" value="Protein kinase-like (PK-like)"/>
    <property type="match status" value="1"/>
</dbReference>
<evidence type="ECO:0000256" key="14">
    <source>
        <dbReference type="RuleBase" id="RU000304"/>
    </source>
</evidence>
<evidence type="ECO:0000313" key="16">
    <source>
        <dbReference type="EMBL" id="GIY14295.1"/>
    </source>
</evidence>
<dbReference type="InterPro" id="IPR008271">
    <property type="entry name" value="Ser/Thr_kinase_AS"/>
</dbReference>
<name>A0AAV4QXS7_CAEEX</name>
<proteinExistence type="inferred from homology"/>
<evidence type="ECO:0000256" key="10">
    <source>
        <dbReference type="ARBA" id="ARBA00022840"/>
    </source>
</evidence>
<dbReference type="GO" id="GO:0032880">
    <property type="term" value="P:regulation of protein localization"/>
    <property type="evidence" value="ECO:0007669"/>
    <property type="project" value="UniProtKB-ARBA"/>
</dbReference>
<dbReference type="Proteomes" id="UP001054945">
    <property type="component" value="Unassembled WGS sequence"/>
</dbReference>
<dbReference type="SMART" id="SM00220">
    <property type="entry name" value="S_TKc"/>
    <property type="match status" value="1"/>
</dbReference>
<dbReference type="InterPro" id="IPR022247">
    <property type="entry name" value="Casein_kinase-1_gamma_C"/>
</dbReference>
<dbReference type="GO" id="GO:0004674">
    <property type="term" value="F:protein serine/threonine kinase activity"/>
    <property type="evidence" value="ECO:0007669"/>
    <property type="project" value="UniProtKB-KW"/>
</dbReference>
<evidence type="ECO:0000256" key="9">
    <source>
        <dbReference type="ARBA" id="ARBA00022777"/>
    </source>
</evidence>
<evidence type="ECO:0000256" key="11">
    <source>
        <dbReference type="ARBA" id="ARBA00047899"/>
    </source>
</evidence>
<dbReference type="EMBL" id="BPLR01007056">
    <property type="protein sequence ID" value="GIY14295.1"/>
    <property type="molecule type" value="Genomic_DNA"/>
</dbReference>